<dbReference type="RefSeq" id="WP_068866322.1">
    <property type="nucleotide sequence ID" value="NZ_VDCI01000004.1"/>
</dbReference>
<evidence type="ECO:0000259" key="5">
    <source>
        <dbReference type="PROSITE" id="PS50893"/>
    </source>
</evidence>
<dbReference type="EMBL" id="VDCI01000004">
    <property type="protein sequence ID" value="TNJ36666.1"/>
    <property type="molecule type" value="Genomic_DNA"/>
</dbReference>
<dbReference type="PROSITE" id="PS50893">
    <property type="entry name" value="ABC_TRANSPORTER_2"/>
    <property type="match status" value="1"/>
</dbReference>
<dbReference type="InterPro" id="IPR003439">
    <property type="entry name" value="ABC_transporter-like_ATP-bd"/>
</dbReference>
<dbReference type="SUPFAM" id="SSF52540">
    <property type="entry name" value="P-loop containing nucleoside triphosphate hydrolases"/>
    <property type="match status" value="1"/>
</dbReference>
<dbReference type="Pfam" id="PF00005">
    <property type="entry name" value="ABC_tran"/>
    <property type="match status" value="1"/>
</dbReference>
<keyword evidence="2" id="KW-0547">Nucleotide-binding</keyword>
<evidence type="ECO:0000256" key="4">
    <source>
        <dbReference type="ARBA" id="ARBA00038388"/>
    </source>
</evidence>
<comment type="similarity">
    <text evidence="4">Belongs to the ABC transporter superfamily. Macrolide exporter (TC 3.A.1.122) family.</text>
</comment>
<dbReference type="InterPro" id="IPR017871">
    <property type="entry name" value="ABC_transporter-like_CS"/>
</dbReference>
<dbReference type="GO" id="GO:0098796">
    <property type="term" value="C:membrane protein complex"/>
    <property type="evidence" value="ECO:0007669"/>
    <property type="project" value="UniProtKB-ARBA"/>
</dbReference>
<dbReference type="SMART" id="SM00382">
    <property type="entry name" value="AAA"/>
    <property type="match status" value="1"/>
</dbReference>
<evidence type="ECO:0000256" key="1">
    <source>
        <dbReference type="ARBA" id="ARBA00022448"/>
    </source>
</evidence>
<evidence type="ECO:0000313" key="6">
    <source>
        <dbReference type="EMBL" id="TNJ36666.1"/>
    </source>
</evidence>
<dbReference type="Proteomes" id="UP000309544">
    <property type="component" value="Unassembled WGS sequence"/>
</dbReference>
<organism evidence="6 7">
    <name type="scientific">Prosthecochloris vibrioformis</name>
    <name type="common">Chlorobium vibrioforme</name>
    <dbReference type="NCBI Taxonomy" id="1098"/>
    <lineage>
        <taxon>Bacteria</taxon>
        <taxon>Pseudomonadati</taxon>
        <taxon>Chlorobiota</taxon>
        <taxon>Chlorobiia</taxon>
        <taxon>Chlorobiales</taxon>
        <taxon>Chlorobiaceae</taxon>
        <taxon>Prosthecochloris</taxon>
    </lineage>
</organism>
<dbReference type="PROSITE" id="PS00211">
    <property type="entry name" value="ABC_TRANSPORTER_1"/>
    <property type="match status" value="1"/>
</dbReference>
<gene>
    <name evidence="6" type="ORF">FGF68_06275</name>
</gene>
<dbReference type="PANTHER" id="PTHR24220">
    <property type="entry name" value="IMPORT ATP-BINDING PROTEIN"/>
    <property type="match status" value="1"/>
</dbReference>
<dbReference type="GO" id="GO:0016887">
    <property type="term" value="F:ATP hydrolysis activity"/>
    <property type="evidence" value="ECO:0007669"/>
    <property type="project" value="InterPro"/>
</dbReference>
<dbReference type="InterPro" id="IPR015854">
    <property type="entry name" value="ABC_transpr_LolD-like"/>
</dbReference>
<dbReference type="GO" id="GO:0022857">
    <property type="term" value="F:transmembrane transporter activity"/>
    <property type="evidence" value="ECO:0007669"/>
    <property type="project" value="TreeGrafter"/>
</dbReference>
<dbReference type="InterPro" id="IPR017911">
    <property type="entry name" value="MacB-like_ATP-bd"/>
</dbReference>
<keyword evidence="7" id="KW-1185">Reference proteome</keyword>
<dbReference type="PANTHER" id="PTHR24220:SF86">
    <property type="entry name" value="ABC TRANSPORTER ABCH.1"/>
    <property type="match status" value="1"/>
</dbReference>
<dbReference type="InterPro" id="IPR027417">
    <property type="entry name" value="P-loop_NTPase"/>
</dbReference>
<evidence type="ECO:0000313" key="7">
    <source>
        <dbReference type="Proteomes" id="UP000309544"/>
    </source>
</evidence>
<evidence type="ECO:0000256" key="3">
    <source>
        <dbReference type="ARBA" id="ARBA00022840"/>
    </source>
</evidence>
<feature type="domain" description="ABC transporter" evidence="5">
    <location>
        <begin position="6"/>
        <end position="237"/>
    </location>
</feature>
<proteinExistence type="inferred from homology"/>
<dbReference type="GO" id="GO:0005886">
    <property type="term" value="C:plasma membrane"/>
    <property type="evidence" value="ECO:0007669"/>
    <property type="project" value="TreeGrafter"/>
</dbReference>
<dbReference type="Gene3D" id="3.40.50.300">
    <property type="entry name" value="P-loop containing nucleotide triphosphate hydrolases"/>
    <property type="match status" value="1"/>
</dbReference>
<name>A0A5C4RZF9_PROVB</name>
<dbReference type="InterPro" id="IPR003593">
    <property type="entry name" value="AAA+_ATPase"/>
</dbReference>
<evidence type="ECO:0000256" key="2">
    <source>
        <dbReference type="ARBA" id="ARBA00022741"/>
    </source>
</evidence>
<comment type="caution">
    <text evidence="6">The sequence shown here is derived from an EMBL/GenBank/DDBJ whole genome shotgun (WGS) entry which is preliminary data.</text>
</comment>
<reference evidence="6 7" key="1">
    <citation type="submission" date="2019-05" db="EMBL/GenBank/DDBJ databases">
        <title>Draft Whole-Genome sequence of the green sulfur bacterium Prosthecochloris vibrioformis DSM 260.</title>
        <authorList>
            <person name="Meyer T.E."/>
            <person name="Kyndt J.A."/>
        </authorList>
    </citation>
    <scope>NUCLEOTIDE SEQUENCE [LARGE SCALE GENOMIC DNA]</scope>
    <source>
        <strain evidence="6 7">DSM 260</strain>
    </source>
</reference>
<dbReference type="AlphaFoldDB" id="A0A5C4RZF9"/>
<protein>
    <submittedName>
        <fullName evidence="6">ABC transporter ATP-binding protein</fullName>
    </submittedName>
</protein>
<accession>A0A5C4RZF9</accession>
<dbReference type="FunFam" id="3.40.50.300:FF:000032">
    <property type="entry name" value="Export ABC transporter ATP-binding protein"/>
    <property type="match status" value="1"/>
</dbReference>
<keyword evidence="3 6" id="KW-0067">ATP-binding</keyword>
<sequence length="237" mass="26817">MQQPILRLESVRRELELSRDIRQTIIPGISFEIEAGEFISITGPSGSGKSTLLYIMGGLDKPTFGEVWLDGEEITSKSEAEMTVIRNEKIGFIYQFHFLLPEFTAAENVGMPMMINGRRSRREIRERALMLLDLVGLSDRVDYRPSQLSGGQQQRVAIARALANEPSIVLGDEPTGNLDTRSGTQVYELFERLNREMNQTVIFVTHDEEFARRARRRIHLVDGKIESDTRSDGSLTS</sequence>
<dbReference type="GO" id="GO:0005524">
    <property type="term" value="F:ATP binding"/>
    <property type="evidence" value="ECO:0007669"/>
    <property type="project" value="UniProtKB-KW"/>
</dbReference>
<keyword evidence="1" id="KW-0813">Transport</keyword>
<dbReference type="CDD" id="cd03255">
    <property type="entry name" value="ABC_MJ0796_LolCDE_FtsE"/>
    <property type="match status" value="1"/>
</dbReference>